<evidence type="ECO:0000313" key="3">
    <source>
        <dbReference type="Proteomes" id="UP000076154"/>
    </source>
</evidence>
<dbReference type="OrthoDB" id="3054551at2759"/>
<evidence type="ECO:0000313" key="2">
    <source>
        <dbReference type="EMBL" id="RDB20749.1"/>
    </source>
</evidence>
<accession>A0A369JF25</accession>
<feature type="region of interest" description="Disordered" evidence="1">
    <location>
        <begin position="160"/>
        <end position="185"/>
    </location>
</feature>
<comment type="caution">
    <text evidence="2">The sequence shown here is derived from an EMBL/GenBank/DDBJ whole genome shotgun (WGS) entry which is preliminary data.</text>
</comment>
<dbReference type="EMBL" id="LUEZ02000058">
    <property type="protein sequence ID" value="RDB20749.1"/>
    <property type="molecule type" value="Genomic_DNA"/>
</dbReference>
<dbReference type="Proteomes" id="UP000076154">
    <property type="component" value="Unassembled WGS sequence"/>
</dbReference>
<evidence type="ECO:0000256" key="1">
    <source>
        <dbReference type="SAM" id="MobiDB-lite"/>
    </source>
</evidence>
<name>A0A369JF25_HYPMA</name>
<dbReference type="AlphaFoldDB" id="A0A369JF25"/>
<proteinExistence type="predicted"/>
<dbReference type="InParanoid" id="A0A369JF25"/>
<organism evidence="2 3">
    <name type="scientific">Hypsizygus marmoreus</name>
    <name type="common">White beech mushroom</name>
    <name type="synonym">Agaricus marmoreus</name>
    <dbReference type="NCBI Taxonomy" id="39966"/>
    <lineage>
        <taxon>Eukaryota</taxon>
        <taxon>Fungi</taxon>
        <taxon>Dikarya</taxon>
        <taxon>Basidiomycota</taxon>
        <taxon>Agaricomycotina</taxon>
        <taxon>Agaricomycetes</taxon>
        <taxon>Agaricomycetidae</taxon>
        <taxon>Agaricales</taxon>
        <taxon>Tricholomatineae</taxon>
        <taxon>Lyophyllaceae</taxon>
        <taxon>Hypsizygus</taxon>
    </lineage>
</organism>
<gene>
    <name evidence="2" type="ORF">Hypma_012225</name>
</gene>
<keyword evidence="3" id="KW-1185">Reference proteome</keyword>
<sequence length="353" mass="38618">MSKVLNTPWDFNLQVPHEISRQSSQLQLQANLAELAKGTIAMFRPRWRTAPKVAWPHRSTSFDPFADENGKPISPDSITVANVPIVAPVPVVPAGPALRAHFMTKAYFAPLSPAKAAFVQSFQPLPSNEINNRTSTESHAPPNAAADDDDVIVYMTPDVTAAHSPGNGEDVGHEEATNENSPPAARFVDENENTARAPAIPAPNLRGPRRPFGVLYYDVENAPSHGRSLSIEEEVPYPVLHETATRVSVTAPRGWARLRPLAPSPINIEDVKRKMNLRHQNYVETPKQATSGTSQAPWVDNVLPDIVSFGALEKVSVRQGGIAGRLSFLQILDAINPGILGEERRRWQKTCPV</sequence>
<protein>
    <submittedName>
        <fullName evidence="2">Uncharacterized protein</fullName>
    </submittedName>
</protein>
<reference evidence="2" key="1">
    <citation type="submission" date="2018-04" db="EMBL/GenBank/DDBJ databases">
        <title>Whole genome sequencing of Hypsizygus marmoreus.</title>
        <authorList>
            <person name="Choi I.-G."/>
            <person name="Min B."/>
            <person name="Kim J.-G."/>
            <person name="Kim S."/>
            <person name="Oh Y.-L."/>
            <person name="Kong W.-S."/>
            <person name="Park H."/>
            <person name="Jeong J."/>
            <person name="Song E.-S."/>
        </authorList>
    </citation>
    <scope>NUCLEOTIDE SEQUENCE [LARGE SCALE GENOMIC DNA]</scope>
    <source>
        <strain evidence="2">51987-8</strain>
    </source>
</reference>